<dbReference type="EMBL" id="AYLP01000086">
    <property type="protein sequence ID" value="ESS64568.1"/>
    <property type="molecule type" value="Genomic_DNA"/>
</dbReference>
<feature type="compositionally biased region" description="Polar residues" evidence="1">
    <location>
        <begin position="191"/>
        <end position="206"/>
    </location>
</feature>
<evidence type="ECO:0000256" key="2">
    <source>
        <dbReference type="SAM" id="Phobius"/>
    </source>
</evidence>
<accession>V5BJD3</accession>
<dbReference type="Proteomes" id="UP000017861">
    <property type="component" value="Unassembled WGS sequence"/>
</dbReference>
<sequence length="520" mass="58255">MLVASFRPVIATSDGFFSFAGDGTSTLLVFILVLFFWEIREAPLQYIYSCVWWHSFFECASACRLPSWCCSSGRGRRIHEFSPTPFCPSLKQTHTSGDTPVEQRGVRPEFSLEAVAGGIPGEDEVLTNKGGNKQKNNCKKKEKRKEKYKEGYSVKAMSRAPRNGIALQRHATSDRGVPYQRQRLPPAPHSSGMSLTASENNSRGPRRLTFNNFVTFNAREKKLPPDANARAAPNTKLWQLQERASFYCHKCRRDNIISDTIAVDAVHQLMLCTRCFIRIIRPRSYRPSRVVPFPSLLSWLNYKPSKVMEMSEDIASRPAEAVAPSGERVANPTLGGGDRPTHIQNLPAIAMKTISSVRGDVAPTGRGPTLARQQDEIHPCCRVWGRCIHGETCLFRRAPYDLCLGFLMGLCLGDEEKCRFLHQHVFSLPNAADPVPAERRAEDLEDAESAWGKWIARRKNSPNSAEWQLWHNGPVQDLLDAYAPVTSEKEEEQKETRSGGKPAIKLNFADISAALQGLKQ</sequence>
<keyword evidence="2" id="KW-0812">Transmembrane</keyword>
<dbReference type="PANTHER" id="PTHR19851:SF12">
    <property type="entry name" value="RNA-BINDING PROTEIN"/>
    <property type="match status" value="1"/>
</dbReference>
<keyword evidence="2" id="KW-0472">Membrane</keyword>
<evidence type="ECO:0000313" key="3">
    <source>
        <dbReference type="EMBL" id="ESS64568.1"/>
    </source>
</evidence>
<name>V5BJD3_TRYCR</name>
<feature type="transmembrane region" description="Helical" evidence="2">
    <location>
        <begin position="16"/>
        <end position="37"/>
    </location>
</feature>
<evidence type="ECO:0000313" key="4">
    <source>
        <dbReference type="Proteomes" id="UP000017861"/>
    </source>
</evidence>
<feature type="region of interest" description="Disordered" evidence="1">
    <location>
        <begin position="172"/>
        <end position="206"/>
    </location>
</feature>
<protein>
    <submittedName>
        <fullName evidence="3">Uncharacterized protein</fullName>
    </submittedName>
</protein>
<reference evidence="3 4" key="1">
    <citation type="journal article" date="2014" name="Genome Announc.">
        <title>Trypanosoma cruzi Clone Dm28c Draft Genome Sequence.</title>
        <authorList>
            <person name="Grisard E.C."/>
            <person name="Teixeira S.M."/>
            <person name="de Almeida L.G."/>
            <person name="Stoco P.H."/>
            <person name="Gerber A.L."/>
            <person name="Talavera-Lopez C."/>
            <person name="Lima O.C."/>
            <person name="Andersson B."/>
            <person name="de Vasconcelos A.T."/>
        </authorList>
    </citation>
    <scope>NUCLEOTIDE SEQUENCE [LARGE SCALE GENOMIC DNA]</scope>
    <source>
        <strain evidence="3 4">Dm28c</strain>
    </source>
</reference>
<organism evidence="3 4">
    <name type="scientific">Trypanosoma cruzi Dm28c</name>
    <dbReference type="NCBI Taxonomy" id="1416333"/>
    <lineage>
        <taxon>Eukaryota</taxon>
        <taxon>Discoba</taxon>
        <taxon>Euglenozoa</taxon>
        <taxon>Kinetoplastea</taxon>
        <taxon>Metakinetoplastina</taxon>
        <taxon>Trypanosomatida</taxon>
        <taxon>Trypanosomatidae</taxon>
        <taxon>Trypanosoma</taxon>
        <taxon>Schizotrypanum</taxon>
    </lineage>
</organism>
<dbReference type="PANTHER" id="PTHR19851">
    <property type="entry name" value="OS02G0203500 PROTEIN"/>
    <property type="match status" value="1"/>
</dbReference>
<evidence type="ECO:0000256" key="1">
    <source>
        <dbReference type="SAM" id="MobiDB-lite"/>
    </source>
</evidence>
<dbReference type="OrthoDB" id="275256at2759"/>
<feature type="region of interest" description="Disordered" evidence="1">
    <location>
        <begin position="121"/>
        <end position="150"/>
    </location>
</feature>
<gene>
    <name evidence="3" type="ORF">TCDM_07327</name>
</gene>
<keyword evidence="2" id="KW-1133">Transmembrane helix</keyword>
<comment type="caution">
    <text evidence="3">The sequence shown here is derived from an EMBL/GenBank/DDBJ whole genome shotgun (WGS) entry which is preliminary data.</text>
</comment>
<dbReference type="AlphaFoldDB" id="V5BJD3"/>
<dbReference type="VEuPathDB" id="TriTrypDB:TCDM_07327"/>
<proteinExistence type="predicted"/>